<dbReference type="GO" id="GO:0022857">
    <property type="term" value="F:transmembrane transporter activity"/>
    <property type="evidence" value="ECO:0007669"/>
    <property type="project" value="InterPro"/>
</dbReference>
<feature type="domain" description="Major facilitator superfamily (MFS) profile" evidence="8">
    <location>
        <begin position="220"/>
        <end position="422"/>
    </location>
</feature>
<evidence type="ECO:0000256" key="2">
    <source>
        <dbReference type="ARBA" id="ARBA00022448"/>
    </source>
</evidence>
<dbReference type="AlphaFoldDB" id="A0A3N1DCN5"/>
<gene>
    <name evidence="9" type="ORF">EDD29_9037</name>
</gene>
<feature type="transmembrane region" description="Helical" evidence="7">
    <location>
        <begin position="373"/>
        <end position="400"/>
    </location>
</feature>
<evidence type="ECO:0000313" key="9">
    <source>
        <dbReference type="EMBL" id="ROO91284.1"/>
    </source>
</evidence>
<comment type="subcellular location">
    <subcellularLocation>
        <location evidence="1">Cell inner membrane</location>
        <topology evidence="1">Multi-pass membrane protein</topology>
    </subcellularLocation>
</comment>
<dbReference type="PROSITE" id="PS50850">
    <property type="entry name" value="MFS"/>
    <property type="match status" value="1"/>
</dbReference>
<keyword evidence="6 7" id="KW-0472">Membrane</keyword>
<dbReference type="Proteomes" id="UP000272400">
    <property type="component" value="Unassembled WGS sequence"/>
</dbReference>
<feature type="transmembrane region" description="Helical" evidence="7">
    <location>
        <begin position="80"/>
        <end position="100"/>
    </location>
</feature>
<keyword evidence="2" id="KW-0813">Transport</keyword>
<evidence type="ECO:0000256" key="4">
    <source>
        <dbReference type="ARBA" id="ARBA00022692"/>
    </source>
</evidence>
<feature type="transmembrane region" description="Helical" evidence="7">
    <location>
        <begin position="264"/>
        <end position="283"/>
    </location>
</feature>
<protein>
    <submittedName>
        <fullName evidence="9">Putative MFS family arabinose efflux permease</fullName>
    </submittedName>
</protein>
<reference evidence="9 10" key="1">
    <citation type="submission" date="2018-11" db="EMBL/GenBank/DDBJ databases">
        <title>Sequencing the genomes of 1000 actinobacteria strains.</title>
        <authorList>
            <person name="Klenk H.-P."/>
        </authorList>
    </citation>
    <scope>NUCLEOTIDE SEQUENCE [LARGE SCALE GENOMIC DNA]</scope>
    <source>
        <strain evidence="9 10">DSM 44254</strain>
    </source>
</reference>
<feature type="transmembrane region" description="Helical" evidence="7">
    <location>
        <begin position="145"/>
        <end position="166"/>
    </location>
</feature>
<sequence length="422" mass="44423">MKLLLDVTPLRNPAYRRLWIGNGVSFIGFQVTGVAVPVQVWHLTASSFWVGMLSMVTLVPLIVFGLWGGAVADHMDRRRLLMWSSVLTWVATLALLAQAVLRLDQLWIIMLVTALQSTGFAVSSPTRGAIIPRLFDAAQIPAANTLTYTFTQAATLAGPLLAGVILATGSYAWAYALDAVLFTVMLWAAFRLPSIPPQAGAAHGTPGLRSVLDGLRFLRSQPVLLLSFVVDIIAMGVAMPRALFPELAQTRFGDSPDGGPAVGWLYAAIGIGAVLGGLFSGWIGRVRRQGLALIVAVAAWGVAVALAGLQQSLWLAVLFLALGGVADLVSAVFRQTILQTYAPDEMRGRVQGIFTVVVAGGPRLGDLRAGLMAVAFGAGVSWVLGGIACAVLVLVVGAVFPALARYHAPGGGPEERSPAQVT</sequence>
<evidence type="ECO:0000256" key="6">
    <source>
        <dbReference type="ARBA" id="ARBA00023136"/>
    </source>
</evidence>
<evidence type="ECO:0000256" key="5">
    <source>
        <dbReference type="ARBA" id="ARBA00022989"/>
    </source>
</evidence>
<feature type="transmembrane region" description="Helical" evidence="7">
    <location>
        <begin position="48"/>
        <end position="68"/>
    </location>
</feature>
<name>A0A3N1DCN5_9ACTN</name>
<evidence type="ECO:0000259" key="8">
    <source>
        <dbReference type="PROSITE" id="PS50850"/>
    </source>
</evidence>
<evidence type="ECO:0000256" key="7">
    <source>
        <dbReference type="SAM" id="Phobius"/>
    </source>
</evidence>
<organism evidence="9 10">
    <name type="scientific">Actinocorallia herbida</name>
    <dbReference type="NCBI Taxonomy" id="58109"/>
    <lineage>
        <taxon>Bacteria</taxon>
        <taxon>Bacillati</taxon>
        <taxon>Actinomycetota</taxon>
        <taxon>Actinomycetes</taxon>
        <taxon>Streptosporangiales</taxon>
        <taxon>Thermomonosporaceae</taxon>
        <taxon>Actinocorallia</taxon>
    </lineage>
</organism>
<feature type="transmembrane region" description="Helical" evidence="7">
    <location>
        <begin position="313"/>
        <end position="333"/>
    </location>
</feature>
<keyword evidence="10" id="KW-1185">Reference proteome</keyword>
<dbReference type="InterPro" id="IPR020846">
    <property type="entry name" value="MFS_dom"/>
</dbReference>
<feature type="transmembrane region" description="Helical" evidence="7">
    <location>
        <begin position="290"/>
        <end position="307"/>
    </location>
</feature>
<dbReference type="GO" id="GO:0005886">
    <property type="term" value="C:plasma membrane"/>
    <property type="evidence" value="ECO:0007669"/>
    <property type="project" value="UniProtKB-SubCell"/>
</dbReference>
<keyword evidence="3" id="KW-1003">Cell membrane</keyword>
<dbReference type="Pfam" id="PF05977">
    <property type="entry name" value="MFS_3"/>
    <property type="match status" value="1"/>
</dbReference>
<evidence type="ECO:0000256" key="1">
    <source>
        <dbReference type="ARBA" id="ARBA00004429"/>
    </source>
</evidence>
<dbReference type="SUPFAM" id="SSF103473">
    <property type="entry name" value="MFS general substrate transporter"/>
    <property type="match status" value="1"/>
</dbReference>
<evidence type="ECO:0000313" key="10">
    <source>
        <dbReference type="Proteomes" id="UP000272400"/>
    </source>
</evidence>
<proteinExistence type="predicted"/>
<evidence type="ECO:0000256" key="3">
    <source>
        <dbReference type="ARBA" id="ARBA00022475"/>
    </source>
</evidence>
<dbReference type="InterPro" id="IPR036259">
    <property type="entry name" value="MFS_trans_sf"/>
</dbReference>
<accession>A0A3N1DCN5</accession>
<keyword evidence="4 7" id="KW-0812">Transmembrane</keyword>
<dbReference type="PANTHER" id="PTHR23513:SF9">
    <property type="entry name" value="ENTEROBACTIN EXPORTER ENTS"/>
    <property type="match status" value="1"/>
</dbReference>
<dbReference type="InterPro" id="IPR010290">
    <property type="entry name" value="TM_effector"/>
</dbReference>
<dbReference type="RefSeq" id="WP_246053337.1">
    <property type="nucleotide sequence ID" value="NZ_RJKE01000001.1"/>
</dbReference>
<dbReference type="CDD" id="cd06173">
    <property type="entry name" value="MFS_MefA_like"/>
    <property type="match status" value="1"/>
</dbReference>
<dbReference type="Gene3D" id="1.20.1250.20">
    <property type="entry name" value="MFS general substrate transporter like domains"/>
    <property type="match status" value="1"/>
</dbReference>
<dbReference type="PANTHER" id="PTHR23513">
    <property type="entry name" value="INTEGRAL MEMBRANE EFFLUX PROTEIN-RELATED"/>
    <property type="match status" value="1"/>
</dbReference>
<comment type="caution">
    <text evidence="9">The sequence shown here is derived from an EMBL/GenBank/DDBJ whole genome shotgun (WGS) entry which is preliminary data.</text>
</comment>
<dbReference type="EMBL" id="RJKE01000001">
    <property type="protein sequence ID" value="ROO91284.1"/>
    <property type="molecule type" value="Genomic_DNA"/>
</dbReference>
<feature type="transmembrane region" description="Helical" evidence="7">
    <location>
        <begin position="223"/>
        <end position="244"/>
    </location>
</feature>
<keyword evidence="5 7" id="KW-1133">Transmembrane helix</keyword>
<feature type="transmembrane region" description="Helical" evidence="7">
    <location>
        <begin position="20"/>
        <end position="42"/>
    </location>
</feature>